<dbReference type="RefSeq" id="WP_006362299.1">
    <property type="nucleotide sequence ID" value="NZ_GG700630.1"/>
</dbReference>
<proteinExistence type="inferred from homology"/>
<feature type="domain" description="CNA-B" evidence="11">
    <location>
        <begin position="1261"/>
        <end position="1331"/>
    </location>
</feature>
<evidence type="ECO:0000256" key="3">
    <source>
        <dbReference type="ARBA" id="ARBA00022512"/>
    </source>
</evidence>
<dbReference type="Gene3D" id="2.60.40.10">
    <property type="entry name" value="Immunoglobulins"/>
    <property type="match status" value="1"/>
</dbReference>
<dbReference type="Gene3D" id="2.60.40.740">
    <property type="match status" value="1"/>
</dbReference>
<dbReference type="PANTHER" id="PTHR36108:SF13">
    <property type="entry name" value="COLOSSIN-B-RELATED"/>
    <property type="match status" value="1"/>
</dbReference>
<dbReference type="InterPro" id="IPR041033">
    <property type="entry name" value="SpaA_PFL_dom_1"/>
</dbReference>
<evidence type="ECO:0000256" key="4">
    <source>
        <dbReference type="ARBA" id="ARBA00022525"/>
    </source>
</evidence>
<feature type="domain" description="CNA-B" evidence="11">
    <location>
        <begin position="1058"/>
        <end position="1144"/>
    </location>
</feature>
<dbReference type="InterPro" id="IPR008454">
    <property type="entry name" value="Collagen-bd_Cna-like_B-typ_dom"/>
</dbReference>
<dbReference type="PANTHER" id="PTHR36108">
    <property type="entry name" value="COLOSSIN-B-RELATED"/>
    <property type="match status" value="1"/>
</dbReference>
<feature type="domain" description="CNA-B" evidence="11">
    <location>
        <begin position="497"/>
        <end position="587"/>
    </location>
</feature>
<dbReference type="GO" id="GO:0007155">
    <property type="term" value="P:cell adhesion"/>
    <property type="evidence" value="ECO:0007669"/>
    <property type="project" value="InterPro"/>
</dbReference>
<dbReference type="EMBL" id="ACUX02000006">
    <property type="protein sequence ID" value="EEZ61700.1"/>
    <property type="molecule type" value="Genomic_DNA"/>
</dbReference>
<dbReference type="InterPro" id="IPR013783">
    <property type="entry name" value="Ig-like_fold"/>
</dbReference>
<evidence type="ECO:0000256" key="5">
    <source>
        <dbReference type="ARBA" id="ARBA00022729"/>
    </source>
</evidence>
<organism evidence="14 15">
    <name type="scientific">Slackia exigua (strain ATCC 700122 / DSM 15923 / CIP 105133 / JCM 11022 / KCTC 5966 / S-7)</name>
    <dbReference type="NCBI Taxonomy" id="649764"/>
    <lineage>
        <taxon>Bacteria</taxon>
        <taxon>Bacillati</taxon>
        <taxon>Actinomycetota</taxon>
        <taxon>Coriobacteriia</taxon>
        <taxon>Eggerthellales</taxon>
        <taxon>Eggerthellaceae</taxon>
        <taxon>Slackia</taxon>
    </lineage>
</organism>
<evidence type="ECO:0000259" key="12">
    <source>
        <dbReference type="Pfam" id="PF17802"/>
    </source>
</evidence>
<dbReference type="GeneID" id="85007587"/>
<feature type="domain" description="CNA-B" evidence="11">
    <location>
        <begin position="779"/>
        <end position="863"/>
    </location>
</feature>
<dbReference type="SUPFAM" id="SSF49401">
    <property type="entry name" value="Bacterial adhesins"/>
    <property type="match status" value="2"/>
</dbReference>
<keyword evidence="8" id="KW-1133">Transmembrane helix</keyword>
<dbReference type="Gene3D" id="2.60.40.1140">
    <property type="entry name" value="Collagen-binding surface protein Cna, B-type domain"/>
    <property type="match status" value="9"/>
</dbReference>
<dbReference type="SUPFAM" id="SSF49478">
    <property type="entry name" value="Cna protein B-type domain"/>
    <property type="match status" value="10"/>
</dbReference>
<dbReference type="Proteomes" id="UP000006001">
    <property type="component" value="Unassembled WGS sequence"/>
</dbReference>
<keyword evidence="8" id="KW-0812">Transmembrane</keyword>
<feature type="compositionally biased region" description="Acidic residues" evidence="7">
    <location>
        <begin position="62"/>
        <end position="76"/>
    </location>
</feature>
<evidence type="ECO:0000256" key="6">
    <source>
        <dbReference type="ARBA" id="ARBA00023088"/>
    </source>
</evidence>
<feature type="domain" description="CNA-B" evidence="11">
    <location>
        <begin position="607"/>
        <end position="677"/>
    </location>
</feature>
<comment type="caution">
    <text evidence="14">The sequence shown here is derived from an EMBL/GenBank/DDBJ whole genome shotgun (WGS) entry which is preliminary data.</text>
</comment>
<dbReference type="InterPro" id="IPR008456">
    <property type="entry name" value="Collagen-bd_dom"/>
</dbReference>
<keyword evidence="5 9" id="KW-0732">Signal</keyword>
<feature type="domain" description="CNA-B" evidence="11">
    <location>
        <begin position="972"/>
        <end position="1051"/>
    </location>
</feature>
<name>D0WGT7_SLAES</name>
<dbReference type="InterPro" id="IPR041171">
    <property type="entry name" value="SDR_Ig"/>
</dbReference>
<comment type="subcellular location">
    <subcellularLocation>
        <location evidence="1">Secreted</location>
        <location evidence="1">Cell wall</location>
        <topology evidence="1">Peptidoglycan-anchor</topology>
    </subcellularLocation>
</comment>
<evidence type="ECO:0000256" key="7">
    <source>
        <dbReference type="SAM" id="MobiDB-lite"/>
    </source>
</evidence>
<evidence type="ECO:0000256" key="1">
    <source>
        <dbReference type="ARBA" id="ARBA00004168"/>
    </source>
</evidence>
<feature type="domain" description="SpaA-like prealbumin fold" evidence="12">
    <location>
        <begin position="401"/>
        <end position="470"/>
    </location>
</feature>
<dbReference type="Gene3D" id="2.60.40.1280">
    <property type="match status" value="1"/>
</dbReference>
<feature type="signal peptide" evidence="9">
    <location>
        <begin position="1"/>
        <end position="28"/>
    </location>
</feature>
<feature type="chain" id="PRO_5003018736" evidence="9">
    <location>
        <begin position="29"/>
        <end position="1391"/>
    </location>
</feature>
<accession>D0WGT7</accession>
<dbReference type="Pfam" id="PF05737">
    <property type="entry name" value="Collagen_bind"/>
    <property type="match status" value="1"/>
</dbReference>
<comment type="similarity">
    <text evidence="2">Belongs to the serine-aspartate repeat-containing protein (SDr) family.</text>
</comment>
<evidence type="ECO:0000256" key="9">
    <source>
        <dbReference type="SAM" id="SignalP"/>
    </source>
</evidence>
<dbReference type="GO" id="GO:0005975">
    <property type="term" value="P:carbohydrate metabolic process"/>
    <property type="evidence" value="ECO:0007669"/>
    <property type="project" value="UniProtKB-ARBA"/>
</dbReference>
<dbReference type="Pfam" id="PF05738">
    <property type="entry name" value="Cna_B"/>
    <property type="match status" value="9"/>
</dbReference>
<feature type="domain" description="CNA-B" evidence="11">
    <location>
        <begin position="685"/>
        <end position="772"/>
    </location>
</feature>
<reference evidence="14" key="1">
    <citation type="submission" date="2009-10" db="EMBL/GenBank/DDBJ databases">
        <authorList>
            <person name="Weinstock G."/>
            <person name="Sodergren E."/>
            <person name="Clifton S."/>
            <person name="Fulton L."/>
            <person name="Fulton B."/>
            <person name="Courtney L."/>
            <person name="Fronick C."/>
            <person name="Harrison M."/>
            <person name="Strong C."/>
            <person name="Farmer C."/>
            <person name="Delahaunty K."/>
            <person name="Markovic C."/>
            <person name="Hall O."/>
            <person name="Minx P."/>
            <person name="Tomlinson C."/>
            <person name="Mitreva M."/>
            <person name="Nelson J."/>
            <person name="Hou S."/>
            <person name="Wollam A."/>
            <person name="Pepin K.H."/>
            <person name="Johnson M."/>
            <person name="Bhonagiri V."/>
            <person name="Nash W.E."/>
            <person name="Warren W."/>
            <person name="Chinwalla A."/>
            <person name="Mardis E.R."/>
            <person name="Wilson R.K."/>
        </authorList>
    </citation>
    <scope>NUCLEOTIDE SEQUENCE [LARGE SCALE GENOMIC DNA]</scope>
    <source>
        <strain evidence="14">ATCC 700122</strain>
    </source>
</reference>
<keyword evidence="8" id="KW-0472">Membrane</keyword>
<keyword evidence="4" id="KW-0964">Secreted</keyword>
<feature type="domain" description="CNA-B" evidence="11">
    <location>
        <begin position="1152"/>
        <end position="1240"/>
    </location>
</feature>
<dbReference type="eggNOG" id="COG4932">
    <property type="taxonomic scope" value="Bacteria"/>
</dbReference>
<feature type="domain" description="SDR-like Ig" evidence="13">
    <location>
        <begin position="126"/>
        <end position="220"/>
    </location>
</feature>
<feature type="region of interest" description="Disordered" evidence="7">
    <location>
        <begin position="1322"/>
        <end position="1362"/>
    </location>
</feature>
<evidence type="ECO:0000313" key="15">
    <source>
        <dbReference type="Proteomes" id="UP000006001"/>
    </source>
</evidence>
<feature type="domain" description="CNA-B" evidence="11">
    <location>
        <begin position="872"/>
        <end position="961"/>
    </location>
</feature>
<dbReference type="OrthoDB" id="3174871at2"/>
<dbReference type="HOGENOM" id="CLU_002287_0_1_11"/>
<evidence type="ECO:0000259" key="10">
    <source>
        <dbReference type="Pfam" id="PF05737"/>
    </source>
</evidence>
<dbReference type="STRING" id="649764.HMPREF0762_01041"/>
<protein>
    <submittedName>
        <fullName evidence="14">LPXTG-motif cell wall anchor domain protein</fullName>
    </submittedName>
</protein>
<feature type="domain" description="Collagen binding" evidence="10">
    <location>
        <begin position="252"/>
        <end position="382"/>
    </location>
</feature>
<feature type="transmembrane region" description="Helical" evidence="8">
    <location>
        <begin position="1366"/>
        <end position="1386"/>
    </location>
</feature>
<keyword evidence="6" id="KW-0572">Peptidoglycan-anchor</keyword>
<dbReference type="InterPro" id="IPR008966">
    <property type="entry name" value="Adhesion_dom_sf"/>
</dbReference>
<keyword evidence="3" id="KW-0134">Cell wall</keyword>
<evidence type="ECO:0000256" key="8">
    <source>
        <dbReference type="SAM" id="Phobius"/>
    </source>
</evidence>
<evidence type="ECO:0000256" key="2">
    <source>
        <dbReference type="ARBA" id="ARBA00007257"/>
    </source>
</evidence>
<evidence type="ECO:0000313" key="14">
    <source>
        <dbReference type="EMBL" id="EEZ61700.1"/>
    </source>
</evidence>
<keyword evidence="15" id="KW-1185">Reference proteome</keyword>
<dbReference type="CDD" id="cd00222">
    <property type="entry name" value="CollagenBindB"/>
    <property type="match status" value="9"/>
</dbReference>
<sequence length="1391" mass="146250">MKRNLCYLMAAMLAFSICMPTGALQAFAQDSDDMTSAKAAEGLNSPEENDADDQEHAGLEAPADEDGQLADEDEAAGEAAGQADAADSMISDIAQVASLRSPGVELPNVVTNAHVTTSTGTTPVNVGPWQAFKIHFHYVLPNHTVHEGDTTTIELPAGFRSAAPTDFVIKDGDNIIARGKTDPTNTKYILTYTSYAEDKSDISGDFSVNAQIDNDVHTHSGVLPVNPVVSGETVPAGSVNYTVHIETALPIIKSGWANAFDTTKGVWQIKINQDGKEYTDAVLDDTLLTPGVSIIPGTLEVFEGTWQLQGTSYKLVGQTNVTSQYLPQFISTGTTFKLGLGHIPASKGLLVRFQTKISYTPLPGEKFENKGTLTDNGVSKESKAYYLLPTAGGIGEGYNYTINIKKTDEMGAPLAGAVFDIVRTRTGMVVGQVTTNASGEASLSGLLRDSYVIKETTPPSGYLAADDQAVIDTDFPLTTKSVTKTFVDKVAPSTVDVAVEKTWNDNGDQDGIRPSSVKIRLFADGAPTSKIVTLDSAGSWKGSFTGLDQKDASGNDIAYTVEEDPVPLGYISAVAGDATAGYTVTNTHTPATVDVPVVKKWVGPVGSEVTVRLLADGKDTGKELKLDADNNWSGAFSGLPKHDHGREIAYTVKEYPVPNYDGDVTGDAASGFTITNTNTETVKVPVEKNWVGPKGSEVTVRLLADGADTGKSLKLDEGNGWKGSFDGLPKYGADGSEIAYTVTEAEVSGVDGSKYGTAVEGDAASGFTITNTNKETVDVSGTKSWDDDSDRDGVRPASITVNLMRDGAKADSRTVTPDASGAWAYSFTGLPKYAADGHEYAYTVTEEAVPGYATSVNGTDIVNSYTPGKTSVTVTKAWADDGDRDGVRPTSIDVQLYANGHELGAPVTLNAANGWTHTWTGLNLKEAGKDIAYTVKEAGVPSGYDVAVAGDATAGYTVTNTHTPATVDVPVVKKWVGPAGSEVTVRLLADGKDTGKELKLDADSNWSGAFSGLPKYDHGREIAYTVKEYPVPNYDGSVEGDATSGFTVTNTNKETVDVSGTKSWEDDSDRDGVRPASITVNLMRDGAKADSRTVTPDASGAWAYAFTGLPKYDPADGHEYAYTVTEEAVPNYATAVDGTDITNSCTPGKTSVTVTKAWADANNQDGIRPASVKAQLYADGRPLGDPVELSEANGWTHTWTGLFMKEAGKDVVYEVKEVSVPKGYEASVAGDAVTGYTLTNAHEPETVDVPVAKRWVGGEGGEVTVRLLADGKDAGKALKLNAGNGWKGSFDNLPAFEGGKRIAYTVAEDAVEGYSSKVTGDAKGGFTVTNTKDERPEAPAPGGGTTDTTKGKTESSGSLPKTGDGVAAPLAALLTALAAGSVVLIARRRMS</sequence>
<evidence type="ECO:0000259" key="11">
    <source>
        <dbReference type="Pfam" id="PF05738"/>
    </source>
</evidence>
<feature type="region of interest" description="Disordered" evidence="7">
    <location>
        <begin position="35"/>
        <end position="84"/>
    </location>
</feature>
<dbReference type="Pfam" id="PF17961">
    <property type="entry name" value="Big_8"/>
    <property type="match status" value="1"/>
</dbReference>
<dbReference type="GO" id="GO:0005518">
    <property type="term" value="F:collagen binding"/>
    <property type="evidence" value="ECO:0007669"/>
    <property type="project" value="InterPro"/>
</dbReference>
<evidence type="ECO:0000259" key="13">
    <source>
        <dbReference type="Pfam" id="PF17961"/>
    </source>
</evidence>
<gene>
    <name evidence="14" type="ORF">HMPREF0762_01041</name>
</gene>
<dbReference type="InterPro" id="IPR011252">
    <property type="entry name" value="Fibrogen-bd_dom1"/>
</dbReference>
<dbReference type="Pfam" id="PF17802">
    <property type="entry name" value="SpaA"/>
    <property type="match status" value="1"/>
</dbReference>